<protein>
    <submittedName>
        <fullName evidence="3">Sigma-E processing peptidase SpoIIGA</fullName>
    </submittedName>
</protein>
<proteinExistence type="predicted"/>
<organism evidence="3 4">
    <name type="scientific">Geochorda subterranea</name>
    <dbReference type="NCBI Taxonomy" id="3109564"/>
    <lineage>
        <taxon>Bacteria</taxon>
        <taxon>Bacillati</taxon>
        <taxon>Bacillota</taxon>
        <taxon>Limnochordia</taxon>
        <taxon>Limnochordales</taxon>
        <taxon>Geochordaceae</taxon>
        <taxon>Geochorda</taxon>
    </lineage>
</organism>
<keyword evidence="4" id="KW-1185">Reference proteome</keyword>
<accession>A0ABZ1BTI1</accession>
<keyword evidence="2" id="KW-0812">Transmembrane</keyword>
<keyword evidence="2" id="KW-0472">Membrane</keyword>
<reference evidence="4" key="1">
    <citation type="submission" date="2023-12" db="EMBL/GenBank/DDBJ databases">
        <title>Novel isolates from deep terrestrial aquifers shed light on the physiology and ecology of the class Limnochordia.</title>
        <authorList>
            <person name="Karnachuk O.V."/>
            <person name="Lukina A.P."/>
            <person name="Avakyan M.R."/>
            <person name="Kadnikov V."/>
            <person name="Begmatov S."/>
            <person name="Beletsky A.V."/>
            <person name="Mardanov A.V."/>
            <person name="Ravin N.V."/>
        </authorList>
    </citation>
    <scope>NUCLEOTIDE SEQUENCE [LARGE SCALE GENOMIC DNA]</scope>
    <source>
        <strain evidence="4">LN</strain>
    </source>
</reference>
<keyword evidence="2" id="KW-1133">Transmembrane helix</keyword>
<name>A0ABZ1BTI1_9FIRM</name>
<sequence length="312" mass="32310">MAGLAYLVANLVFDYALLWATGRLHGRPAVPSRLALGAWIGAASFTLLPPTVSPALLVLSCLAVSWLMIAAAYRVPGLRALGPLVATLWAVGCVAAGAGMAAQSLLGGAGPRATGPLVSLGTLAAVATVVRPRLAAAALARALRVRVVLRFEHQRLEVEGLVDTGNRLREPVEGLPVILIDPGALASLLEPALRDRLDRLAREPLSLAVRLPALAPQWARRFRLVPFRAVGTERGVMAAFRADLLVLHGAGGPPSRLGPAVVALSPTPLEQDGAQALIPAEYVTAPGPSSQGDLPESTGREREGGVVGVETG</sequence>
<gene>
    <name evidence="3" type="ORF">VLY81_06730</name>
</gene>
<evidence type="ECO:0000313" key="4">
    <source>
        <dbReference type="Proteomes" id="UP001333102"/>
    </source>
</evidence>
<dbReference type="EMBL" id="CP141614">
    <property type="protein sequence ID" value="WRP15841.1"/>
    <property type="molecule type" value="Genomic_DNA"/>
</dbReference>
<dbReference type="Pfam" id="PF03419">
    <property type="entry name" value="Peptidase_U4"/>
    <property type="match status" value="1"/>
</dbReference>
<dbReference type="Proteomes" id="UP001333102">
    <property type="component" value="Chromosome"/>
</dbReference>
<evidence type="ECO:0000256" key="2">
    <source>
        <dbReference type="SAM" id="Phobius"/>
    </source>
</evidence>
<feature type="region of interest" description="Disordered" evidence="1">
    <location>
        <begin position="283"/>
        <end position="312"/>
    </location>
</feature>
<evidence type="ECO:0000256" key="1">
    <source>
        <dbReference type="SAM" id="MobiDB-lite"/>
    </source>
</evidence>
<feature type="transmembrane region" description="Helical" evidence="2">
    <location>
        <begin position="55"/>
        <end position="73"/>
    </location>
</feature>
<evidence type="ECO:0000313" key="3">
    <source>
        <dbReference type="EMBL" id="WRP15841.1"/>
    </source>
</evidence>
<feature type="transmembrane region" description="Helical" evidence="2">
    <location>
        <begin position="85"/>
        <end position="106"/>
    </location>
</feature>
<dbReference type="InterPro" id="IPR005081">
    <property type="entry name" value="SpoIIGA"/>
</dbReference>
<dbReference type="RefSeq" id="WP_324670249.1">
    <property type="nucleotide sequence ID" value="NZ_CP141614.1"/>
</dbReference>